<comment type="caution">
    <text evidence="2">The sequence shown here is derived from an EMBL/GenBank/DDBJ whole genome shotgun (WGS) entry which is preliminary data.</text>
</comment>
<organism evidence="2 3">
    <name type="scientific">Seminavis robusta</name>
    <dbReference type="NCBI Taxonomy" id="568900"/>
    <lineage>
        <taxon>Eukaryota</taxon>
        <taxon>Sar</taxon>
        <taxon>Stramenopiles</taxon>
        <taxon>Ochrophyta</taxon>
        <taxon>Bacillariophyta</taxon>
        <taxon>Bacillariophyceae</taxon>
        <taxon>Bacillariophycidae</taxon>
        <taxon>Naviculales</taxon>
        <taxon>Naviculaceae</taxon>
        <taxon>Seminavis</taxon>
    </lineage>
</organism>
<accession>A0A9N8DEL0</accession>
<evidence type="ECO:0000313" key="2">
    <source>
        <dbReference type="EMBL" id="CAB9499319.1"/>
    </source>
</evidence>
<feature type="chain" id="PRO_5040279379" evidence="1">
    <location>
        <begin position="26"/>
        <end position="130"/>
    </location>
</feature>
<feature type="signal peptide" evidence="1">
    <location>
        <begin position="1"/>
        <end position="25"/>
    </location>
</feature>
<dbReference type="AlphaFoldDB" id="A0A9N8DEL0"/>
<proteinExistence type="predicted"/>
<reference evidence="2" key="1">
    <citation type="submission" date="2020-06" db="EMBL/GenBank/DDBJ databases">
        <authorList>
            <consortium name="Plant Systems Biology data submission"/>
        </authorList>
    </citation>
    <scope>NUCLEOTIDE SEQUENCE</scope>
    <source>
        <strain evidence="2">D6</strain>
    </source>
</reference>
<dbReference type="EMBL" id="CAICTM010000057">
    <property type="protein sequence ID" value="CAB9499319.1"/>
    <property type="molecule type" value="Genomic_DNA"/>
</dbReference>
<gene>
    <name evidence="2" type="ORF">SEMRO_58_G033721.1</name>
</gene>
<evidence type="ECO:0000313" key="3">
    <source>
        <dbReference type="Proteomes" id="UP001153069"/>
    </source>
</evidence>
<evidence type="ECO:0000256" key="1">
    <source>
        <dbReference type="SAM" id="SignalP"/>
    </source>
</evidence>
<name>A0A9N8DEL0_9STRA</name>
<sequence>MTIISKASVLLGLAVLFTAAPECSSFTTGVHTTSYTETRSPSNKPGHSTFAAKRGVRVTNLIQREVSTMTVPVHGEITKEKLSRSLEVELQQRFSSMLDNVSEEEMASFCTSLEDNLLEISLQLHFLGTD</sequence>
<keyword evidence="1" id="KW-0732">Signal</keyword>
<protein>
    <submittedName>
        <fullName evidence="2">Uncharacterized protein</fullName>
    </submittedName>
</protein>
<dbReference type="Proteomes" id="UP001153069">
    <property type="component" value="Unassembled WGS sequence"/>
</dbReference>
<keyword evidence="3" id="KW-1185">Reference proteome</keyword>